<dbReference type="InParanoid" id="A0A152A4T2"/>
<keyword evidence="2" id="KW-1185">Reference proteome</keyword>
<dbReference type="AlphaFoldDB" id="A0A152A4T2"/>
<sequence>MERIHNYVFPNYLIQEILSKLFYSLSIDRKAQLIKIISLVSKDWNALLHERIEAYEISVCGITTIESLIKGSNKPLSINFRIDDSTIHQLKNEKFLKEYAHQITTIQNEFLMPFSLFQVPLFSRFVNLKSIQLKCRNLNELIQFSDNFKNAGQPQFLKLVDTVILILDDDEYVNPITRLCDTMSQFTQLQSWILTRYMVSWNNVLSESLNSMPSLTSLNVTMVRDLLTEAPHQAFFNIIGESKLKKVNITLESIPVNLNTIINSLNLNNTITDYIVNSGTVIKPKRSEITPITNDTIRSLYIDSNVRISKIISMPAYWCVPSKLGLIRIKKNVITPKCLNNLKLYHQNAKQCVLQVPIPQKSLPQPLLELTQLLPNLENISLNLDTLIPNYNQNMSAALESLITSKLVRLYITNLEDPQAFYKLVQSNSRYLRLIYIGSIFNFDIKQFTQSMCYNTTLEKVTLNTIKDTNRETTDVFIDSLCAILNTSKSLKYLELYHPSKDYSKEKILQLQQTIQNNLPRITNLIFPINDPSFKSFLLKNLIN</sequence>
<protein>
    <submittedName>
        <fullName evidence="1">Uncharacterized protein</fullName>
    </submittedName>
</protein>
<proteinExistence type="predicted"/>
<organism evidence="1 2">
    <name type="scientific">Tieghemostelium lacteum</name>
    <name type="common">Slime mold</name>
    <name type="synonym">Dictyostelium lacteum</name>
    <dbReference type="NCBI Taxonomy" id="361077"/>
    <lineage>
        <taxon>Eukaryota</taxon>
        <taxon>Amoebozoa</taxon>
        <taxon>Evosea</taxon>
        <taxon>Eumycetozoa</taxon>
        <taxon>Dictyostelia</taxon>
        <taxon>Dictyosteliales</taxon>
        <taxon>Raperosteliaceae</taxon>
        <taxon>Tieghemostelium</taxon>
    </lineage>
</organism>
<evidence type="ECO:0000313" key="2">
    <source>
        <dbReference type="Proteomes" id="UP000076078"/>
    </source>
</evidence>
<reference evidence="1 2" key="1">
    <citation type="submission" date="2015-12" db="EMBL/GenBank/DDBJ databases">
        <title>Dictyostelia acquired genes for synthesis and detection of signals that induce cell-type specialization by lateral gene transfer from prokaryotes.</title>
        <authorList>
            <person name="Gloeckner G."/>
            <person name="Schaap P."/>
        </authorList>
    </citation>
    <scope>NUCLEOTIDE SEQUENCE [LARGE SCALE GENOMIC DNA]</scope>
    <source>
        <strain evidence="1 2">TK</strain>
    </source>
</reference>
<name>A0A152A4T2_TIELA</name>
<dbReference type="Proteomes" id="UP000076078">
    <property type="component" value="Unassembled WGS sequence"/>
</dbReference>
<dbReference type="EMBL" id="LODT01000011">
    <property type="protein sequence ID" value="KYR01224.1"/>
    <property type="molecule type" value="Genomic_DNA"/>
</dbReference>
<evidence type="ECO:0000313" key="1">
    <source>
        <dbReference type="EMBL" id="KYR01224.1"/>
    </source>
</evidence>
<accession>A0A152A4T2</accession>
<gene>
    <name evidence="1" type="ORF">DLAC_02342</name>
</gene>
<comment type="caution">
    <text evidence="1">The sequence shown here is derived from an EMBL/GenBank/DDBJ whole genome shotgun (WGS) entry which is preliminary data.</text>
</comment>